<dbReference type="PANTHER" id="PTHR30294:SF29">
    <property type="entry name" value="MULTIDRUG ABC TRANSPORTER PERMEASE YBHS-RELATED"/>
    <property type="match status" value="1"/>
</dbReference>
<dbReference type="PANTHER" id="PTHR30294">
    <property type="entry name" value="MEMBRANE COMPONENT OF ABC TRANSPORTER YHHJ-RELATED"/>
    <property type="match status" value="1"/>
</dbReference>
<protein>
    <submittedName>
        <fullName evidence="8">Multidrug ABC transporter permease</fullName>
    </submittedName>
</protein>
<proteinExistence type="predicted"/>
<dbReference type="Pfam" id="PF12698">
    <property type="entry name" value="ABC2_membrane_3"/>
    <property type="match status" value="1"/>
</dbReference>
<name>A0A2S7FFP4_CLOBU</name>
<gene>
    <name evidence="8" type="ORF">AWN73_01160</name>
</gene>
<dbReference type="EMBL" id="LRDH01000001">
    <property type="protein sequence ID" value="PPV18065.1"/>
    <property type="molecule type" value="Genomic_DNA"/>
</dbReference>
<feature type="transmembrane region" description="Helical" evidence="6">
    <location>
        <begin position="267"/>
        <end position="292"/>
    </location>
</feature>
<feature type="domain" description="ABC-2 type transporter transmembrane" evidence="7">
    <location>
        <begin position="22"/>
        <end position="364"/>
    </location>
</feature>
<feature type="transmembrane region" description="Helical" evidence="6">
    <location>
        <begin position="364"/>
        <end position="384"/>
    </location>
</feature>
<keyword evidence="2" id="KW-1003">Cell membrane</keyword>
<dbReference type="InterPro" id="IPR051449">
    <property type="entry name" value="ABC-2_transporter_component"/>
</dbReference>
<organism evidence="8 9">
    <name type="scientific">Clostridium butyricum</name>
    <dbReference type="NCBI Taxonomy" id="1492"/>
    <lineage>
        <taxon>Bacteria</taxon>
        <taxon>Bacillati</taxon>
        <taxon>Bacillota</taxon>
        <taxon>Clostridia</taxon>
        <taxon>Eubacteriales</taxon>
        <taxon>Clostridiaceae</taxon>
        <taxon>Clostridium</taxon>
    </lineage>
</organism>
<evidence type="ECO:0000256" key="6">
    <source>
        <dbReference type="SAM" id="Phobius"/>
    </source>
</evidence>
<evidence type="ECO:0000256" key="1">
    <source>
        <dbReference type="ARBA" id="ARBA00004651"/>
    </source>
</evidence>
<accession>A0A2S7FFP4</accession>
<feature type="transmembrane region" description="Helical" evidence="6">
    <location>
        <begin position="299"/>
        <end position="320"/>
    </location>
</feature>
<comment type="subcellular location">
    <subcellularLocation>
        <location evidence="1">Cell membrane</location>
        <topology evidence="1">Multi-pass membrane protein</topology>
    </subcellularLocation>
</comment>
<reference evidence="8 9" key="1">
    <citation type="submission" date="2016-01" db="EMBL/GenBank/DDBJ databases">
        <title>Characterization of the Clostridium difficile lineages that are prevalent in Hong Kong and China.</title>
        <authorList>
            <person name="Kwok J.S.-L."/>
            <person name="Lam W.-Y."/>
            <person name="Ip M."/>
            <person name="Chan T.-F."/>
            <person name="Hawkey P.M."/>
            <person name="Tsui S.K.-W."/>
        </authorList>
    </citation>
    <scope>NUCLEOTIDE SEQUENCE [LARGE SCALE GENOMIC DNA]</scope>
    <source>
        <strain evidence="8 9">300064</strain>
    </source>
</reference>
<feature type="transmembrane region" description="Helical" evidence="6">
    <location>
        <begin position="230"/>
        <end position="255"/>
    </location>
</feature>
<keyword evidence="3 6" id="KW-0812">Transmembrane</keyword>
<feature type="transmembrane region" description="Helical" evidence="6">
    <location>
        <begin position="187"/>
        <end position="210"/>
    </location>
</feature>
<evidence type="ECO:0000313" key="8">
    <source>
        <dbReference type="EMBL" id="PPV18065.1"/>
    </source>
</evidence>
<dbReference type="GO" id="GO:0140359">
    <property type="term" value="F:ABC-type transporter activity"/>
    <property type="evidence" value="ECO:0007669"/>
    <property type="project" value="InterPro"/>
</dbReference>
<evidence type="ECO:0000256" key="5">
    <source>
        <dbReference type="ARBA" id="ARBA00023136"/>
    </source>
</evidence>
<keyword evidence="4 6" id="KW-1133">Transmembrane helix</keyword>
<evidence type="ECO:0000256" key="3">
    <source>
        <dbReference type="ARBA" id="ARBA00022692"/>
    </source>
</evidence>
<evidence type="ECO:0000313" key="9">
    <source>
        <dbReference type="Proteomes" id="UP000238081"/>
    </source>
</evidence>
<evidence type="ECO:0000259" key="7">
    <source>
        <dbReference type="Pfam" id="PF12698"/>
    </source>
</evidence>
<dbReference type="Proteomes" id="UP000238081">
    <property type="component" value="Unassembled WGS sequence"/>
</dbReference>
<keyword evidence="5 6" id="KW-0472">Membrane</keyword>
<feature type="transmembrane region" description="Helical" evidence="6">
    <location>
        <begin position="21"/>
        <end position="40"/>
    </location>
</feature>
<evidence type="ECO:0000256" key="2">
    <source>
        <dbReference type="ARBA" id="ARBA00022475"/>
    </source>
</evidence>
<dbReference type="AlphaFoldDB" id="A0A2S7FFP4"/>
<comment type="caution">
    <text evidence="8">The sequence shown here is derived from an EMBL/GenBank/DDBJ whole genome shotgun (WGS) entry which is preliminary data.</text>
</comment>
<dbReference type="Gene3D" id="3.40.1710.10">
    <property type="entry name" value="abc type-2 transporter like domain"/>
    <property type="match status" value="1"/>
</dbReference>
<evidence type="ECO:0000256" key="4">
    <source>
        <dbReference type="ARBA" id="ARBA00022989"/>
    </source>
</evidence>
<dbReference type="GO" id="GO:0005886">
    <property type="term" value="C:plasma membrane"/>
    <property type="evidence" value="ECO:0007669"/>
    <property type="project" value="UniProtKB-SubCell"/>
</dbReference>
<dbReference type="InterPro" id="IPR013525">
    <property type="entry name" value="ABC2_TM"/>
</dbReference>
<sequence length="408" mass="45870">MNYFKLGVKKFLSILKEESSRLIGVIVSPLITLFLLSYVWSNVYVENIPFGIVDLDNTSLSRTVIEQLSNCPSLKVDHFLDSESDLEQAVKARTVHGGIIIPQNFSKDVSMKKSPKAEIIVDGTNMLIGGNALSGAASVMGTLSAGTELKMLQGNGMYPSVAKTAIGTFSYVQRILYDPQGSYIRNMSYTVVPLVIQMAFLCEFFIPMFIKKKKDFATMKIRSKEFIFSLLDIIIRIALFALVVITATFIGLCLIKRFYSLPMKGELWIYAVLMIAFFFNLIGFGLVFASILSKMDYFVFVYTVCSTPFMMTCGVAYPFYMMPAGVEFFIKFISPLAQVAVPLKNLNLKGVGWDIILPYFKESIGYSLFWIPIGLIMYIISVIITKYKITKSSEYIDSEDNMNIQTIQ</sequence>